<name>A0A1T4N0B6_9PORP</name>
<feature type="domain" description="Band 7" evidence="4">
    <location>
        <begin position="21"/>
        <end position="201"/>
    </location>
</feature>
<comment type="similarity">
    <text evidence="2">Belongs to the band 7/mec-2 family.</text>
</comment>
<dbReference type="Gene3D" id="3.30.479.30">
    <property type="entry name" value="Band 7 domain"/>
    <property type="match status" value="1"/>
</dbReference>
<dbReference type="Proteomes" id="UP000190121">
    <property type="component" value="Unassembled WGS sequence"/>
</dbReference>
<dbReference type="FunFam" id="3.30.479.30:FF:000004">
    <property type="entry name" value="Putative membrane protease family, stomatin"/>
    <property type="match status" value="1"/>
</dbReference>
<accession>A0A1T4N0B6</accession>
<evidence type="ECO:0000259" key="4">
    <source>
        <dbReference type="SMART" id="SM00244"/>
    </source>
</evidence>
<protein>
    <recommendedName>
        <fullName evidence="3">Protein QmcA</fullName>
    </recommendedName>
</protein>
<dbReference type="STRING" id="29524.SAMN02745171_00971"/>
<dbReference type="PANTHER" id="PTHR43327:SF10">
    <property type="entry name" value="STOMATIN-LIKE PROTEIN 2, MITOCHONDRIAL"/>
    <property type="match status" value="1"/>
</dbReference>
<dbReference type="InterPro" id="IPR050710">
    <property type="entry name" value="Band7/mec-2_domain"/>
</dbReference>
<comment type="subcellular location">
    <subcellularLocation>
        <location evidence="1">Membrane</location>
        <topology evidence="1">Single-pass membrane protein</topology>
    </subcellularLocation>
</comment>
<gene>
    <name evidence="5" type="ORF">SAMN02745171_00971</name>
</gene>
<organism evidence="5 6">
    <name type="scientific">Porphyromonas circumdentaria</name>
    <dbReference type="NCBI Taxonomy" id="29524"/>
    <lineage>
        <taxon>Bacteria</taxon>
        <taxon>Pseudomonadati</taxon>
        <taxon>Bacteroidota</taxon>
        <taxon>Bacteroidia</taxon>
        <taxon>Bacteroidales</taxon>
        <taxon>Porphyromonadaceae</taxon>
        <taxon>Porphyromonas</taxon>
    </lineage>
</organism>
<dbReference type="CDD" id="cd08829">
    <property type="entry name" value="SPFH_paraslipin"/>
    <property type="match status" value="1"/>
</dbReference>
<evidence type="ECO:0000256" key="2">
    <source>
        <dbReference type="ARBA" id="ARBA00008164"/>
    </source>
</evidence>
<dbReference type="GO" id="GO:0098552">
    <property type="term" value="C:side of membrane"/>
    <property type="evidence" value="ECO:0007669"/>
    <property type="project" value="UniProtKB-ARBA"/>
</dbReference>
<evidence type="ECO:0000256" key="1">
    <source>
        <dbReference type="ARBA" id="ARBA00004167"/>
    </source>
</evidence>
<dbReference type="EMBL" id="FUXE01000008">
    <property type="protein sequence ID" value="SJZ72790.1"/>
    <property type="molecule type" value="Genomic_DNA"/>
</dbReference>
<evidence type="ECO:0000313" key="5">
    <source>
        <dbReference type="EMBL" id="SJZ72790.1"/>
    </source>
</evidence>
<keyword evidence="6" id="KW-1185">Reference proteome</keyword>
<dbReference type="PROSITE" id="PS01270">
    <property type="entry name" value="BAND_7"/>
    <property type="match status" value="1"/>
</dbReference>
<dbReference type="InterPro" id="IPR018080">
    <property type="entry name" value="Band_7/stomatin-like_CS"/>
</dbReference>
<reference evidence="6" key="1">
    <citation type="submission" date="2017-02" db="EMBL/GenBank/DDBJ databases">
        <authorList>
            <person name="Varghese N."/>
            <person name="Submissions S."/>
        </authorList>
    </citation>
    <scope>NUCLEOTIDE SEQUENCE [LARGE SCALE GENOMIC DNA]</scope>
    <source>
        <strain evidence="6">ATCC 51356</strain>
    </source>
</reference>
<dbReference type="OrthoDB" id="9809197at2"/>
<dbReference type="InterPro" id="IPR036013">
    <property type="entry name" value="Band_7/SPFH_dom_sf"/>
</dbReference>
<dbReference type="SUPFAM" id="SSF117892">
    <property type="entry name" value="Band 7/SPFH domain"/>
    <property type="match status" value="1"/>
</dbReference>
<dbReference type="RefSeq" id="WP_078736899.1">
    <property type="nucleotide sequence ID" value="NZ_FUXE01000008.1"/>
</dbReference>
<evidence type="ECO:0000256" key="3">
    <source>
        <dbReference type="ARBA" id="ARBA00017055"/>
    </source>
</evidence>
<evidence type="ECO:0000313" key="6">
    <source>
        <dbReference type="Proteomes" id="UP000190121"/>
    </source>
</evidence>
<sequence>MNPTLIIVGVIVLLVLFFVSKGLTIVQQSETMIIERLGRFHKILNSGVNIIIPFIDRPRAMVWRYTSQSPKGTPVVRFSSITHIDLRETVYDFARQSVITRDNVVTEINAILYFQIVDPMRAMYEISNLPVAIEMLTQTSLRNVIGEMDLDETLTSRDTINSKLRDILDEATNKWGVKVNRVELQDINPPRDIRDAMEKQMRAERDKRAQILTAEGQKEAVIRESEGIMQQSINHAEGQKKAEILAAEAESQAKILRAEGEAEAIRKIAEAVSGTGAEPTQYLIAMRYLEVMTQMGANKNDKVIFLPYEATGILSALGGIKEIAGKGTLNTIPPFKPNL</sequence>
<dbReference type="GO" id="GO:0005886">
    <property type="term" value="C:plasma membrane"/>
    <property type="evidence" value="ECO:0007669"/>
    <property type="project" value="UniProtKB-ARBA"/>
</dbReference>
<dbReference type="SMART" id="SM00244">
    <property type="entry name" value="PHB"/>
    <property type="match status" value="1"/>
</dbReference>
<dbReference type="PANTHER" id="PTHR43327">
    <property type="entry name" value="STOMATIN-LIKE PROTEIN 2, MITOCHONDRIAL"/>
    <property type="match status" value="1"/>
</dbReference>
<dbReference type="AlphaFoldDB" id="A0A1T4N0B6"/>
<proteinExistence type="inferred from homology"/>
<dbReference type="InterPro" id="IPR001107">
    <property type="entry name" value="Band_7"/>
</dbReference>
<dbReference type="Pfam" id="PF01145">
    <property type="entry name" value="Band_7"/>
    <property type="match status" value="1"/>
</dbReference>